<evidence type="ECO:0000313" key="4">
    <source>
        <dbReference type="EMBL" id="TRX22724.1"/>
    </source>
</evidence>
<dbReference type="RefSeq" id="WP_143390639.1">
    <property type="nucleotide sequence ID" value="NZ_VJZQ01000012.1"/>
</dbReference>
<reference evidence="4 5" key="1">
    <citation type="submission" date="2019-07" db="EMBL/GenBank/DDBJ databases">
        <title>Novel species of Flavobacterium.</title>
        <authorList>
            <person name="Liu Q."/>
            <person name="Xin Y.-H."/>
        </authorList>
    </citation>
    <scope>NUCLEOTIDE SEQUENCE [LARGE SCALE GENOMIC DNA]</scope>
    <source>
        <strain evidence="4 5">LB3P56</strain>
    </source>
</reference>
<feature type="signal peptide" evidence="2">
    <location>
        <begin position="1"/>
        <end position="18"/>
    </location>
</feature>
<dbReference type="Proteomes" id="UP000318585">
    <property type="component" value="Unassembled WGS sequence"/>
</dbReference>
<organism evidence="4 5">
    <name type="scientific">Flavobacterium franklandianum</name>
    <dbReference type="NCBI Taxonomy" id="2594430"/>
    <lineage>
        <taxon>Bacteria</taxon>
        <taxon>Pseudomonadati</taxon>
        <taxon>Bacteroidota</taxon>
        <taxon>Flavobacteriia</taxon>
        <taxon>Flavobacteriales</taxon>
        <taxon>Flavobacteriaceae</taxon>
        <taxon>Flavobacterium</taxon>
    </lineage>
</organism>
<keyword evidence="1 2" id="KW-0732">Signal</keyword>
<gene>
    <name evidence="4" type="ORF">FNW17_02850</name>
</gene>
<dbReference type="Gene3D" id="2.130.10.10">
    <property type="entry name" value="YVTN repeat-like/Quinoprotein amine dehydrogenase"/>
    <property type="match status" value="2"/>
</dbReference>
<evidence type="ECO:0000313" key="5">
    <source>
        <dbReference type="Proteomes" id="UP000318585"/>
    </source>
</evidence>
<feature type="chain" id="PRO_5021818038" evidence="2">
    <location>
        <begin position="19"/>
        <end position="438"/>
    </location>
</feature>
<dbReference type="PANTHER" id="PTHR47199">
    <property type="entry name" value="PHOTOSYSTEM II STABILITY/ASSEMBLY FACTOR HCF136, CHLOROPLASTIC"/>
    <property type="match status" value="1"/>
</dbReference>
<dbReference type="CDD" id="cd15482">
    <property type="entry name" value="Sialidase_non-viral"/>
    <property type="match status" value="2"/>
</dbReference>
<evidence type="ECO:0000256" key="2">
    <source>
        <dbReference type="SAM" id="SignalP"/>
    </source>
</evidence>
<dbReference type="OrthoDB" id="610388at2"/>
<feature type="domain" description="Secretion system C-terminal sorting" evidence="3">
    <location>
        <begin position="366"/>
        <end position="432"/>
    </location>
</feature>
<protein>
    <submittedName>
        <fullName evidence="4">T9SS type A sorting domain-containing protein</fullName>
    </submittedName>
</protein>
<evidence type="ECO:0000259" key="3">
    <source>
        <dbReference type="Pfam" id="PF18962"/>
    </source>
</evidence>
<accession>A0A553CQQ2</accession>
<keyword evidence="5" id="KW-1185">Reference proteome</keyword>
<name>A0A553CQQ2_9FLAO</name>
<dbReference type="EMBL" id="VJZR01000002">
    <property type="protein sequence ID" value="TRX22724.1"/>
    <property type="molecule type" value="Genomic_DNA"/>
</dbReference>
<proteinExistence type="predicted"/>
<sequence length="438" mass="46756">MKKLLLFLIMMSSFVANAQFWSEKATGFATANRTLSSISIVDASVIWGIALDNSAIPDYTIKEFTKSTDGGETWTPGTINLGTNTAGLGITSISAISDQIAWISAAPDVSDLGGVWKTTDGGLTWTKQTTALFNNPTDSYTSFVHFWDALNGVTGGDTESGSFEIYTTSDGGNNWNRVIGANIPDSLAGETGYVGVTSISGNTFWFGTSAGRIFKSMDKGLSWTVTDSVVSIDFGLDRFSFSDANKGILMVEDTQKLYKTTDGGTTWTPITTPDFYKTVIAYIPGTSTVIAGAAANPFGSSYSIDNGLTWTTIDTAVFHGTLAFLNDSFGFSAGMNTDATTGGISKFTGIPLKNPSFDNNKQIAAYPNPTNGTLYLKSETSLIKEASVFDLLGKQVYKSNFSALNNVNLDLKSLQTGAYLLKVTSDSGKTETIKIMKN</sequence>
<comment type="caution">
    <text evidence="4">The sequence shown here is derived from an EMBL/GenBank/DDBJ whole genome shotgun (WGS) entry which is preliminary data.</text>
</comment>
<dbReference type="SUPFAM" id="SSF110296">
    <property type="entry name" value="Oligoxyloglucan reducing end-specific cellobiohydrolase"/>
    <property type="match status" value="1"/>
</dbReference>
<dbReference type="InterPro" id="IPR015943">
    <property type="entry name" value="WD40/YVTN_repeat-like_dom_sf"/>
</dbReference>
<dbReference type="InterPro" id="IPR026444">
    <property type="entry name" value="Secre_tail"/>
</dbReference>
<evidence type="ECO:0000256" key="1">
    <source>
        <dbReference type="ARBA" id="ARBA00022729"/>
    </source>
</evidence>
<dbReference type="PANTHER" id="PTHR47199:SF2">
    <property type="entry name" value="PHOTOSYSTEM II STABILITY_ASSEMBLY FACTOR HCF136, CHLOROPLASTIC"/>
    <property type="match status" value="1"/>
</dbReference>
<dbReference type="NCBIfam" id="TIGR04183">
    <property type="entry name" value="Por_Secre_tail"/>
    <property type="match status" value="1"/>
</dbReference>
<dbReference type="Pfam" id="PF18962">
    <property type="entry name" value="Por_Secre_tail"/>
    <property type="match status" value="1"/>
</dbReference>
<dbReference type="AlphaFoldDB" id="A0A553CQQ2"/>